<dbReference type="PANTHER" id="PTHR32166:SF24">
    <property type="entry name" value="F16P17.2 PROTEIN"/>
    <property type="match status" value="1"/>
</dbReference>
<gene>
    <name evidence="1" type="ORF">L1049_007035</name>
</gene>
<dbReference type="Proteomes" id="UP001415857">
    <property type="component" value="Unassembled WGS sequence"/>
</dbReference>
<proteinExistence type="predicted"/>
<evidence type="ECO:0000313" key="2">
    <source>
        <dbReference type="Proteomes" id="UP001415857"/>
    </source>
</evidence>
<comment type="caution">
    <text evidence="1">The sequence shown here is derived from an EMBL/GenBank/DDBJ whole genome shotgun (WGS) entry which is preliminary data.</text>
</comment>
<evidence type="ECO:0000313" key="1">
    <source>
        <dbReference type="EMBL" id="KAK9277491.1"/>
    </source>
</evidence>
<dbReference type="EMBL" id="JBBPBK010000010">
    <property type="protein sequence ID" value="KAK9277491.1"/>
    <property type="molecule type" value="Genomic_DNA"/>
</dbReference>
<accession>A0AAP0RGI9</accession>
<keyword evidence="2" id="KW-1185">Reference proteome</keyword>
<name>A0AAP0RGI9_LIQFO</name>
<organism evidence="1 2">
    <name type="scientific">Liquidambar formosana</name>
    <name type="common">Formosan gum</name>
    <dbReference type="NCBI Taxonomy" id="63359"/>
    <lineage>
        <taxon>Eukaryota</taxon>
        <taxon>Viridiplantae</taxon>
        <taxon>Streptophyta</taxon>
        <taxon>Embryophyta</taxon>
        <taxon>Tracheophyta</taxon>
        <taxon>Spermatophyta</taxon>
        <taxon>Magnoliopsida</taxon>
        <taxon>eudicotyledons</taxon>
        <taxon>Gunneridae</taxon>
        <taxon>Pentapetalae</taxon>
        <taxon>Saxifragales</taxon>
        <taxon>Altingiaceae</taxon>
        <taxon>Liquidambar</taxon>
    </lineage>
</organism>
<dbReference type="PANTHER" id="PTHR32166">
    <property type="entry name" value="OSJNBA0013A04.12 PROTEIN"/>
    <property type="match status" value="1"/>
</dbReference>
<sequence length="543" mass="62248">MPPSIILADWLYESSGFVSFSSLEHPKFKAFLTQVGLPAISRREFAGARLDAKFDEAKAESEEKIRDAMFFQIASDGWKHKNFGEENLVNLTVNLPHGTSVFRRAVFVSGSIPSKYAEEVLWETITGICGNAVQQCVGIVADKFKSKALKNLENQHHWMVNLSCQFQGFNSLIKDFSRELPLFQTVTENCLKLANFVNNKAQIRSSFHKYQLQEYGHATLLRVPLREYDKLNFGPVYTMLEDILNSARALPLVLLDESYKMVSMEDPIAREVAEMVRDMGFWNELEAVHSLVKLIKEMAQEIETERPLVGKCLPLWDELRGKVKEWCSKFHIVEGPVEKVIERRFKKNYHPAWAAAFILDPLYLIRDTSGKFLPPFKCLTPEQEKDVDKLITRLVSREEAHIALMELMKWRTEGLDPVYARAVQMKERDPVTGKMKLANPQSSRLVWETHLTEFKSLAKVAVRLIFLHATSCGFKCNWSFLRWACAHGHSRVGMERAQKLIFIAAHSKLDRRDFSSDEDKDAELFALANEAFDKDIVGLERPP</sequence>
<protein>
    <recommendedName>
        <fullName evidence="3">DUF659 domain-containing protein</fullName>
    </recommendedName>
</protein>
<evidence type="ECO:0008006" key="3">
    <source>
        <dbReference type="Google" id="ProtNLM"/>
    </source>
</evidence>
<dbReference type="AlphaFoldDB" id="A0AAP0RGI9"/>
<dbReference type="SUPFAM" id="SSF53098">
    <property type="entry name" value="Ribonuclease H-like"/>
    <property type="match status" value="1"/>
</dbReference>
<reference evidence="1 2" key="1">
    <citation type="journal article" date="2024" name="Plant J.">
        <title>Genome sequences and population genomics reveal climatic adaptation and genomic divergence between two closely related sweetgum species.</title>
        <authorList>
            <person name="Xu W.Q."/>
            <person name="Ren C.Q."/>
            <person name="Zhang X.Y."/>
            <person name="Comes H.P."/>
            <person name="Liu X.H."/>
            <person name="Li Y.G."/>
            <person name="Kettle C.J."/>
            <person name="Jalonen R."/>
            <person name="Gaisberger H."/>
            <person name="Ma Y.Z."/>
            <person name="Qiu Y.X."/>
        </authorList>
    </citation>
    <scope>NUCLEOTIDE SEQUENCE [LARGE SCALE GENOMIC DNA]</scope>
    <source>
        <strain evidence="1">Hangzhou</strain>
    </source>
</reference>
<dbReference type="InterPro" id="IPR012337">
    <property type="entry name" value="RNaseH-like_sf"/>
</dbReference>